<accession>F8NB02</accession>
<dbReference type="GO" id="GO:0003678">
    <property type="term" value="F:DNA helicase activity"/>
    <property type="evidence" value="ECO:0007669"/>
    <property type="project" value="InterPro"/>
</dbReference>
<dbReference type="AlphaFoldDB" id="F8NB02"/>
<evidence type="ECO:0000256" key="1">
    <source>
        <dbReference type="SAM" id="MobiDB-lite"/>
    </source>
</evidence>
<dbReference type="PANTHER" id="PTHR47642">
    <property type="entry name" value="ATP-DEPENDENT DNA HELICASE"/>
    <property type="match status" value="1"/>
</dbReference>
<dbReference type="eggNOG" id="COG0507">
    <property type="taxonomic scope" value="Bacteria"/>
</dbReference>
<feature type="transmembrane region" description="Helical" evidence="2">
    <location>
        <begin position="46"/>
        <end position="68"/>
    </location>
</feature>
<dbReference type="Proteomes" id="UP000002772">
    <property type="component" value="Unassembled WGS sequence"/>
</dbReference>
<evidence type="ECO:0000313" key="4">
    <source>
        <dbReference type="EMBL" id="EGN57910.1"/>
    </source>
</evidence>
<dbReference type="InterPro" id="IPR010285">
    <property type="entry name" value="DNA_helicase_pif1-like_DEAD"/>
</dbReference>
<dbReference type="Pfam" id="PF05970">
    <property type="entry name" value="PIF1"/>
    <property type="match status" value="1"/>
</dbReference>
<keyword evidence="5" id="KW-1185">Reference proteome</keyword>
<dbReference type="HOGENOM" id="CLU_001613_6_0_10"/>
<keyword evidence="2" id="KW-0812">Transmembrane</keyword>
<dbReference type="InterPro" id="IPR029491">
    <property type="entry name" value="Helicase_HTH"/>
</dbReference>
<dbReference type="GO" id="GO:0006281">
    <property type="term" value="P:DNA repair"/>
    <property type="evidence" value="ECO:0007669"/>
    <property type="project" value="InterPro"/>
</dbReference>
<gene>
    <name evidence="4" type="ORF">Premu_2556</name>
</gene>
<dbReference type="SMART" id="SM00382">
    <property type="entry name" value="AAA"/>
    <property type="match status" value="1"/>
</dbReference>
<dbReference type="SUPFAM" id="SSF52540">
    <property type="entry name" value="P-loop containing nucleoside triphosphate hydrolases"/>
    <property type="match status" value="2"/>
</dbReference>
<dbReference type="Gene3D" id="3.40.50.300">
    <property type="entry name" value="P-loop containing nucleotide triphosphate hydrolases"/>
    <property type="match status" value="1"/>
</dbReference>
<evidence type="ECO:0000313" key="5">
    <source>
        <dbReference type="Proteomes" id="UP000002772"/>
    </source>
</evidence>
<feature type="compositionally biased region" description="Basic and acidic residues" evidence="1">
    <location>
        <begin position="646"/>
        <end position="659"/>
    </location>
</feature>
<dbReference type="Gene3D" id="2.30.30.940">
    <property type="match status" value="1"/>
</dbReference>
<dbReference type="EMBL" id="GL945017">
    <property type="protein sequence ID" value="EGN57910.1"/>
    <property type="molecule type" value="Genomic_DNA"/>
</dbReference>
<dbReference type="PANTHER" id="PTHR47642:SF7">
    <property type="entry name" value="ATP-DEPENDENT DNA HELICASE PIF1"/>
    <property type="match status" value="1"/>
</dbReference>
<reference evidence="5" key="1">
    <citation type="journal article" date="2011" name="Stand. Genomic Sci.">
        <title>Non-contiguous finished genome sequence of the opportunistic oral pathogen Prevotella multisaccharivorax type strain (PPPA20).</title>
        <authorList>
            <person name="Pati A."/>
            <person name="Gronow S."/>
            <person name="Lu M."/>
            <person name="Lapidus A."/>
            <person name="Nolan M."/>
            <person name="Lucas S."/>
            <person name="Hammon N."/>
            <person name="Deshpande S."/>
            <person name="Cheng J.F."/>
            <person name="Tapia R."/>
            <person name="Han C."/>
            <person name="Goodwin L."/>
            <person name="Pitluck S."/>
            <person name="Liolios K."/>
            <person name="Pagani I."/>
            <person name="Mavromatis K."/>
            <person name="Mikhailova N."/>
            <person name="Huntemann M."/>
            <person name="Chen A."/>
            <person name="Palaniappan K."/>
            <person name="Land M."/>
            <person name="Hauser L."/>
            <person name="Detter J.C."/>
            <person name="Brambilla E.M."/>
            <person name="Rohde M."/>
            <person name="Goker M."/>
            <person name="Woyke T."/>
            <person name="Bristow J."/>
            <person name="Eisen J.A."/>
            <person name="Markowitz V."/>
            <person name="Hugenholtz P."/>
            <person name="Kyrpides N.C."/>
            <person name="Klenk H.P."/>
            <person name="Ivanova N."/>
        </authorList>
    </citation>
    <scope>NUCLEOTIDE SEQUENCE [LARGE SCALE GENOMIC DNA]</scope>
    <source>
        <strain evidence="5">DSM 17128</strain>
    </source>
</reference>
<dbReference type="InterPro" id="IPR003593">
    <property type="entry name" value="AAA+_ATPase"/>
</dbReference>
<proteinExistence type="predicted"/>
<dbReference type="RefSeq" id="WP_007575783.1">
    <property type="nucleotide sequence ID" value="NZ_BPTS01000002.1"/>
</dbReference>
<dbReference type="CDD" id="cd18809">
    <property type="entry name" value="SF1_C_RecD"/>
    <property type="match status" value="1"/>
</dbReference>
<keyword evidence="2" id="KW-1133">Transmembrane helix</keyword>
<dbReference type="OrthoDB" id="9763659at2"/>
<dbReference type="GO" id="GO:0000723">
    <property type="term" value="P:telomere maintenance"/>
    <property type="evidence" value="ECO:0007669"/>
    <property type="project" value="InterPro"/>
</dbReference>
<dbReference type="Pfam" id="PF14493">
    <property type="entry name" value="HTH_40"/>
    <property type="match status" value="1"/>
</dbReference>
<feature type="domain" description="AAA+ ATPase" evidence="3">
    <location>
        <begin position="17"/>
        <end position="150"/>
    </location>
</feature>
<dbReference type="STRING" id="688246.Premu_2556"/>
<dbReference type="InterPro" id="IPR027417">
    <property type="entry name" value="P-loop_NTPase"/>
</dbReference>
<sequence>METNRELREAWEFIEHTGTSIFLTGKAGTGKTTFLKTIKEKSSKRMIVVAPTGVAAINAGGVTIHSFFQLPFTPYIPGATIRDRYDFSKAKRRIIASLDMVVIDEISMVRADLLDAVDTVLRRFRDASQPFGGVQLLMIGDLQQLTPVVPPQEEHILSQYYDTPYFFGSKALRQINYVTIQLTHVYRQHDPTFINILNHVRDGKPTSEDLNKLNSRCNPTFIPKREDGYIRLTTHNRMADSYNESELLKLPGQRYSFHAEVKGEFPAASYPAEEILLLKLGAQVMFIKNDPSVKHQYFNGKIGHIVAIDAKSISVKCPGDSETINVEQDEWENTKYAINPEKKTIEPQVAGTFKQYPLRLAWAITIHKSQGLTFEHAIIDAGFSFASGQVYVALSRCKSLEGMVLASRIGASSIFNDPRVANYISHQQQMTEESISRLPSLKEDYFKEQLLDMFNFNLLFSAEQMLNRTMIEYFRTFPRLCDYHRTVMETVKKKVIDVAYKWLSVIRKTMTENLHTETFLRRVQSSADYFAAALKEQIPDLLEKTKMVKGKNKQGMEQLEERYKEFWLQYLSKEKMLDVMAESPFSVAAYLHKKQEALLDAMDTIDPANKRPRYKFKSTVENPYAEEPDPERIQENRLRKTQKTQKNKDSQKHTTKKGESANVSITMFNSGLQPDQIAKERGLAASTIMGHLAQGVKTGKLSADKIIPAEHVRAIRHAFSQFEEYAAVDEILAKCPKSISKEEVYFMLNSMK</sequence>
<protein>
    <submittedName>
        <fullName evidence="4">AAA ATPase</fullName>
    </submittedName>
</protein>
<feature type="region of interest" description="Disordered" evidence="1">
    <location>
        <begin position="613"/>
        <end position="661"/>
    </location>
</feature>
<dbReference type="FunFam" id="3.40.50.300:FF:001498">
    <property type="entry name" value="ATP-dependent DNA helicase"/>
    <property type="match status" value="1"/>
</dbReference>
<name>F8NB02_9BACT</name>
<evidence type="ECO:0000259" key="3">
    <source>
        <dbReference type="SMART" id="SM00382"/>
    </source>
</evidence>
<keyword evidence="2" id="KW-0472">Membrane</keyword>
<evidence type="ECO:0000256" key="2">
    <source>
        <dbReference type="SAM" id="Phobius"/>
    </source>
</evidence>
<dbReference type="InterPro" id="IPR051055">
    <property type="entry name" value="PIF1_helicase"/>
</dbReference>
<organism evidence="4 5">
    <name type="scientific">Hallella multisaccharivorax DSM 17128</name>
    <dbReference type="NCBI Taxonomy" id="688246"/>
    <lineage>
        <taxon>Bacteria</taxon>
        <taxon>Pseudomonadati</taxon>
        <taxon>Bacteroidota</taxon>
        <taxon>Bacteroidia</taxon>
        <taxon>Bacteroidales</taxon>
        <taxon>Prevotellaceae</taxon>
        <taxon>Hallella</taxon>
    </lineage>
</organism>